<accession>A0A9W7LWE8</accession>
<keyword evidence="4" id="KW-1185">Reference proteome</keyword>
<feature type="compositionally biased region" description="Basic and acidic residues" evidence="1">
    <location>
        <begin position="54"/>
        <end position="66"/>
    </location>
</feature>
<dbReference type="EMBL" id="BSYR01000016">
    <property type="protein sequence ID" value="GMI79624.1"/>
    <property type="molecule type" value="Genomic_DNA"/>
</dbReference>
<feature type="compositionally biased region" description="Acidic residues" evidence="1">
    <location>
        <begin position="67"/>
        <end position="80"/>
    </location>
</feature>
<dbReference type="OrthoDB" id="665788at2759"/>
<gene>
    <name evidence="3" type="ORF">HRI_001631700</name>
</gene>
<evidence type="ECO:0000313" key="3">
    <source>
        <dbReference type="EMBL" id="GMI79624.1"/>
    </source>
</evidence>
<feature type="compositionally biased region" description="Polar residues" evidence="1">
    <location>
        <begin position="1"/>
        <end position="12"/>
    </location>
</feature>
<dbReference type="Pfam" id="PF05678">
    <property type="entry name" value="VQ"/>
    <property type="match status" value="1"/>
</dbReference>
<proteinExistence type="predicted"/>
<feature type="compositionally biased region" description="Basic residues" evidence="1">
    <location>
        <begin position="14"/>
        <end position="24"/>
    </location>
</feature>
<evidence type="ECO:0000256" key="1">
    <source>
        <dbReference type="SAM" id="MobiDB-lite"/>
    </source>
</evidence>
<name>A0A9W7LWE8_HIBTR</name>
<evidence type="ECO:0000313" key="4">
    <source>
        <dbReference type="Proteomes" id="UP001165190"/>
    </source>
</evidence>
<dbReference type="PANTHER" id="PTHR33624:SF2">
    <property type="entry name" value="SIGMA FACTOR BINDING PROTEIN 1, CHLOROPLASTIC"/>
    <property type="match status" value="1"/>
</dbReference>
<protein>
    <recommendedName>
        <fullName evidence="2">VQ domain-containing protein</fullName>
    </recommendedName>
</protein>
<dbReference type="InterPro" id="IPR039335">
    <property type="entry name" value="SIB1/2"/>
</dbReference>
<evidence type="ECO:0000259" key="2">
    <source>
        <dbReference type="Pfam" id="PF05678"/>
    </source>
</evidence>
<dbReference type="AlphaFoldDB" id="A0A9W7LWE8"/>
<organism evidence="3 4">
    <name type="scientific">Hibiscus trionum</name>
    <name type="common">Flower of an hour</name>
    <dbReference type="NCBI Taxonomy" id="183268"/>
    <lineage>
        <taxon>Eukaryota</taxon>
        <taxon>Viridiplantae</taxon>
        <taxon>Streptophyta</taxon>
        <taxon>Embryophyta</taxon>
        <taxon>Tracheophyta</taxon>
        <taxon>Spermatophyta</taxon>
        <taxon>Magnoliopsida</taxon>
        <taxon>eudicotyledons</taxon>
        <taxon>Gunneridae</taxon>
        <taxon>Pentapetalae</taxon>
        <taxon>rosids</taxon>
        <taxon>malvids</taxon>
        <taxon>Malvales</taxon>
        <taxon>Malvaceae</taxon>
        <taxon>Malvoideae</taxon>
        <taxon>Hibiscus</taxon>
    </lineage>
</organism>
<sequence>MDDSISSTLQTRKSSPKKAKSKKPIKVVYISNPMKVKTSASEFMALVQKLTGRDAELPDDPTKFTDTEEVVDDVGGDNNDDGNQRVPDTARKNDTISDYHVKEVSNLDRQQYSTIVDDVERDISFDVFDDDIFTPQMIENFTGILPQGLFMSSCE</sequence>
<comment type="caution">
    <text evidence="3">The sequence shown here is derived from an EMBL/GenBank/DDBJ whole genome shotgun (WGS) entry which is preliminary data.</text>
</comment>
<feature type="region of interest" description="Disordered" evidence="1">
    <location>
        <begin position="54"/>
        <end position="92"/>
    </location>
</feature>
<dbReference type="PANTHER" id="PTHR33624">
    <property type="entry name" value="SIGMA FACTOR BINDING PROTEIN 1, CHLOROPLASTIC"/>
    <property type="match status" value="1"/>
</dbReference>
<feature type="domain" description="VQ" evidence="2">
    <location>
        <begin position="30"/>
        <end position="55"/>
    </location>
</feature>
<dbReference type="InterPro" id="IPR008889">
    <property type="entry name" value="VQ"/>
</dbReference>
<feature type="region of interest" description="Disordered" evidence="1">
    <location>
        <begin position="1"/>
        <end position="24"/>
    </location>
</feature>
<reference evidence="3" key="1">
    <citation type="submission" date="2023-05" db="EMBL/GenBank/DDBJ databases">
        <title>Genome and transcriptome analyses reveal genes involved in the formation of fine ridges on petal epidermal cells in Hibiscus trionum.</title>
        <authorList>
            <person name="Koshimizu S."/>
            <person name="Masuda S."/>
            <person name="Ishii T."/>
            <person name="Shirasu K."/>
            <person name="Hoshino A."/>
            <person name="Arita M."/>
        </authorList>
    </citation>
    <scope>NUCLEOTIDE SEQUENCE</scope>
    <source>
        <strain evidence="3">Hamamatsu line</strain>
    </source>
</reference>
<dbReference type="Proteomes" id="UP001165190">
    <property type="component" value="Unassembled WGS sequence"/>
</dbReference>